<evidence type="ECO:0000313" key="2">
    <source>
        <dbReference type="Proteomes" id="UP001147760"/>
    </source>
</evidence>
<dbReference type="AlphaFoldDB" id="A0A9X0BM20"/>
<proteinExistence type="predicted"/>
<keyword evidence="2" id="KW-1185">Reference proteome</keyword>
<name>A0A9X0BM20_9EURO</name>
<dbReference type="EMBL" id="JAPWDO010000004">
    <property type="protein sequence ID" value="KAJ5472310.1"/>
    <property type="molecule type" value="Genomic_DNA"/>
</dbReference>
<reference evidence="1" key="2">
    <citation type="journal article" date="2023" name="IMA Fungus">
        <title>Comparative genomic study of the Penicillium genus elucidates a diverse pangenome and 15 lateral gene transfer events.</title>
        <authorList>
            <person name="Petersen C."/>
            <person name="Sorensen T."/>
            <person name="Nielsen M.R."/>
            <person name="Sondergaard T.E."/>
            <person name="Sorensen J.L."/>
            <person name="Fitzpatrick D.A."/>
            <person name="Frisvad J.C."/>
            <person name="Nielsen K.L."/>
        </authorList>
    </citation>
    <scope>NUCLEOTIDE SEQUENCE</scope>
    <source>
        <strain evidence="1">IBT 17660</strain>
    </source>
</reference>
<accession>A0A9X0BM20</accession>
<organism evidence="1 2">
    <name type="scientific">Penicillium desertorum</name>
    <dbReference type="NCBI Taxonomy" id="1303715"/>
    <lineage>
        <taxon>Eukaryota</taxon>
        <taxon>Fungi</taxon>
        <taxon>Dikarya</taxon>
        <taxon>Ascomycota</taxon>
        <taxon>Pezizomycotina</taxon>
        <taxon>Eurotiomycetes</taxon>
        <taxon>Eurotiomycetidae</taxon>
        <taxon>Eurotiales</taxon>
        <taxon>Aspergillaceae</taxon>
        <taxon>Penicillium</taxon>
    </lineage>
</organism>
<protein>
    <submittedName>
        <fullName evidence="1">Uncharacterized protein</fullName>
    </submittedName>
</protein>
<gene>
    <name evidence="1" type="ORF">N7530_006311</name>
</gene>
<comment type="caution">
    <text evidence="1">The sequence shown here is derived from an EMBL/GenBank/DDBJ whole genome shotgun (WGS) entry which is preliminary data.</text>
</comment>
<reference evidence="1" key="1">
    <citation type="submission" date="2022-12" db="EMBL/GenBank/DDBJ databases">
        <authorList>
            <person name="Petersen C."/>
        </authorList>
    </citation>
    <scope>NUCLEOTIDE SEQUENCE</scope>
    <source>
        <strain evidence="1">IBT 17660</strain>
    </source>
</reference>
<dbReference type="OrthoDB" id="4358016at2759"/>
<dbReference type="Proteomes" id="UP001147760">
    <property type="component" value="Unassembled WGS sequence"/>
</dbReference>
<sequence length="179" mass="20141">MLLLGSQRRTSDVDILGSSSEDVTALFSLLAAGETFSNENGQVCFEHSVFLPSMLLLPFRVLHFTPGYFILLLAEPSKFWNIPGSEHITTAYFITFEQANPHCFTLKEVTMMETGYSLAMKVQCGRRRKRPQEKRERHHGYAISLQSEASKIGIFVPICAHSLPLVLSVHPKCLARWGI</sequence>
<evidence type="ECO:0000313" key="1">
    <source>
        <dbReference type="EMBL" id="KAJ5472310.1"/>
    </source>
</evidence>